<keyword evidence="3" id="KW-1185">Reference proteome</keyword>
<dbReference type="PANTHER" id="PTHR33332">
    <property type="entry name" value="REVERSE TRANSCRIPTASE DOMAIN-CONTAINING PROTEIN"/>
    <property type="match status" value="1"/>
</dbReference>
<gene>
    <name evidence="2" type="ORF">DUI87_10112</name>
</gene>
<comment type="caution">
    <text evidence="2">The sequence shown here is derived from an EMBL/GenBank/DDBJ whole genome shotgun (WGS) entry which is preliminary data.</text>
</comment>
<dbReference type="OrthoDB" id="276744at2759"/>
<evidence type="ECO:0000256" key="1">
    <source>
        <dbReference type="SAM" id="MobiDB-lite"/>
    </source>
</evidence>
<reference evidence="2 3" key="1">
    <citation type="submission" date="2018-07" db="EMBL/GenBank/DDBJ databases">
        <title>A high quality draft genome assembly of the barn swallow (H. rustica rustica).</title>
        <authorList>
            <person name="Formenti G."/>
            <person name="Chiara M."/>
            <person name="Poveda L."/>
            <person name="Francoijs K.-J."/>
            <person name="Bonisoli-Alquati A."/>
            <person name="Canova L."/>
            <person name="Gianfranceschi L."/>
            <person name="Horner D.S."/>
            <person name="Saino N."/>
        </authorList>
    </citation>
    <scope>NUCLEOTIDE SEQUENCE [LARGE SCALE GENOMIC DNA]</scope>
    <source>
        <strain evidence="2">Chelidonia</strain>
        <tissue evidence="2">Blood</tissue>
    </source>
</reference>
<dbReference type="AlphaFoldDB" id="A0A3M0KNL3"/>
<proteinExistence type="predicted"/>
<protein>
    <submittedName>
        <fullName evidence="2">Uncharacterized protein</fullName>
    </submittedName>
</protein>
<dbReference type="EMBL" id="QRBI01000106">
    <property type="protein sequence ID" value="RMC12590.1"/>
    <property type="molecule type" value="Genomic_DNA"/>
</dbReference>
<name>A0A3M0KNL3_HIRRU</name>
<evidence type="ECO:0000313" key="2">
    <source>
        <dbReference type="EMBL" id="RMC12590.1"/>
    </source>
</evidence>
<organism evidence="2 3">
    <name type="scientific">Hirundo rustica rustica</name>
    <dbReference type="NCBI Taxonomy" id="333673"/>
    <lineage>
        <taxon>Eukaryota</taxon>
        <taxon>Metazoa</taxon>
        <taxon>Chordata</taxon>
        <taxon>Craniata</taxon>
        <taxon>Vertebrata</taxon>
        <taxon>Euteleostomi</taxon>
        <taxon>Archelosauria</taxon>
        <taxon>Archosauria</taxon>
        <taxon>Dinosauria</taxon>
        <taxon>Saurischia</taxon>
        <taxon>Theropoda</taxon>
        <taxon>Coelurosauria</taxon>
        <taxon>Aves</taxon>
        <taxon>Neognathae</taxon>
        <taxon>Neoaves</taxon>
        <taxon>Telluraves</taxon>
        <taxon>Australaves</taxon>
        <taxon>Passeriformes</taxon>
        <taxon>Sylvioidea</taxon>
        <taxon>Hirundinidae</taxon>
        <taxon>Hirundo</taxon>
    </lineage>
</organism>
<evidence type="ECO:0000313" key="3">
    <source>
        <dbReference type="Proteomes" id="UP000269221"/>
    </source>
</evidence>
<feature type="region of interest" description="Disordered" evidence="1">
    <location>
        <begin position="1"/>
        <end position="33"/>
    </location>
</feature>
<accession>A0A3M0KNL3</accession>
<sequence>MVSHLGHNNPIQHVRLGGKVSGNLPSGKGPEHEPACAQVAKKANGPLAWISNGVASRSRAGIVPLYWARSDLECCVQFWAPHPKDTEVLECVQRRATELGKGLEHRSDDKQLRKLGVFSLERRLRLLSLSTAA</sequence>
<dbReference type="Proteomes" id="UP000269221">
    <property type="component" value="Unassembled WGS sequence"/>
</dbReference>
<dbReference type="STRING" id="333673.A0A3M0KNL3"/>